<accession>A0A0D0SIH7</accession>
<evidence type="ECO:0000256" key="1">
    <source>
        <dbReference type="ARBA" id="ARBA00023125"/>
    </source>
</evidence>
<evidence type="ECO:0000313" key="9">
    <source>
        <dbReference type="Proteomes" id="UP000321057"/>
    </source>
</evidence>
<dbReference type="Gene3D" id="1.10.357.10">
    <property type="entry name" value="Tetracycline Repressor, domain 2"/>
    <property type="match status" value="1"/>
</dbReference>
<dbReference type="SUPFAM" id="SSF46689">
    <property type="entry name" value="Homeodomain-like"/>
    <property type="match status" value="1"/>
</dbReference>
<feature type="domain" description="HTH tetR-type" evidence="3">
    <location>
        <begin position="9"/>
        <end position="69"/>
    </location>
</feature>
<proteinExistence type="predicted"/>
<dbReference type="EMBL" id="UHDK01000001">
    <property type="protein sequence ID" value="SUM35030.1"/>
    <property type="molecule type" value="Genomic_DNA"/>
</dbReference>
<dbReference type="EMBL" id="BKAX01000004">
    <property type="protein sequence ID" value="GEQ05997.1"/>
    <property type="molecule type" value="Genomic_DNA"/>
</dbReference>
<organism evidence="5 8">
    <name type="scientific">Staphylococcus gallinarum</name>
    <dbReference type="NCBI Taxonomy" id="1293"/>
    <lineage>
        <taxon>Bacteria</taxon>
        <taxon>Bacillati</taxon>
        <taxon>Bacillota</taxon>
        <taxon>Bacilli</taxon>
        <taxon>Bacillales</taxon>
        <taxon>Staphylococcaceae</taxon>
        <taxon>Staphylococcus</taxon>
    </lineage>
</organism>
<evidence type="ECO:0000313" key="7">
    <source>
        <dbReference type="Proteomes" id="UP000255277"/>
    </source>
</evidence>
<dbReference type="Proteomes" id="UP000283576">
    <property type="component" value="Unassembled WGS sequence"/>
</dbReference>
<reference evidence="6 7" key="2">
    <citation type="submission" date="2018-06" db="EMBL/GenBank/DDBJ databases">
        <authorList>
            <consortium name="Pathogen Informatics"/>
            <person name="Doyle S."/>
        </authorList>
    </citation>
    <scope>NUCLEOTIDE SEQUENCE [LARGE SCALE GENOMIC DNA]</scope>
    <source>
        <strain evidence="6 7">NCTC12195</strain>
    </source>
</reference>
<dbReference type="InterPro" id="IPR050624">
    <property type="entry name" value="HTH-type_Tx_Regulator"/>
</dbReference>
<evidence type="ECO:0000256" key="2">
    <source>
        <dbReference type="PROSITE-ProRule" id="PRU00335"/>
    </source>
</evidence>
<reference evidence="5 8" key="1">
    <citation type="journal article" date="2016" name="Front. Microbiol.">
        <title>Comprehensive Phylogenetic Analysis of Bovine Non-aureus Staphylococci Species Based on Whole-Genome Sequencing.</title>
        <authorList>
            <person name="Naushad S."/>
            <person name="Barkema H.W."/>
            <person name="Luby C."/>
            <person name="Condas L.A."/>
            <person name="Nobrega D.B."/>
            <person name="Carson D.A."/>
            <person name="De Buck J."/>
        </authorList>
    </citation>
    <scope>NUCLEOTIDE SEQUENCE [LARGE SCALE GENOMIC DNA]</scope>
    <source>
        <strain evidence="5 8">SNUC 1388</strain>
    </source>
</reference>
<dbReference type="EMBL" id="QXRZ01000002">
    <property type="protein sequence ID" value="RIL43760.1"/>
    <property type="molecule type" value="Genomic_DNA"/>
</dbReference>
<evidence type="ECO:0000259" key="3">
    <source>
        <dbReference type="PROSITE" id="PS50977"/>
    </source>
</evidence>
<dbReference type="GeneID" id="93844158"/>
<evidence type="ECO:0000313" key="8">
    <source>
        <dbReference type="Proteomes" id="UP000283576"/>
    </source>
</evidence>
<gene>
    <name evidence="5" type="ORF">BUZ01_03810</name>
    <name evidence="6" type="ORF">NCTC12195_04558</name>
    <name evidence="4" type="ORF">SGA02_18250</name>
</gene>
<dbReference type="STRING" id="1293.SH09_14825"/>
<dbReference type="AlphaFoldDB" id="A0A0D0SIH7"/>
<dbReference type="Proteomes" id="UP000255277">
    <property type="component" value="Unassembled WGS sequence"/>
</dbReference>
<feature type="DNA-binding region" description="H-T-H motif" evidence="2">
    <location>
        <begin position="32"/>
        <end position="51"/>
    </location>
</feature>
<keyword evidence="9" id="KW-1185">Reference proteome</keyword>
<dbReference type="PANTHER" id="PTHR43479">
    <property type="entry name" value="ACREF/ENVCD OPERON REPRESSOR-RELATED"/>
    <property type="match status" value="1"/>
</dbReference>
<dbReference type="OrthoDB" id="9810250at2"/>
<keyword evidence="1 2" id="KW-0238">DNA-binding</keyword>
<reference evidence="4 9" key="3">
    <citation type="submission" date="2019-07" db="EMBL/GenBank/DDBJ databases">
        <title>Whole genome shotgun sequence of Staphylococcus gallinarum NBRC 109767.</title>
        <authorList>
            <person name="Hosoyama A."/>
            <person name="Uohara A."/>
            <person name="Ohji S."/>
            <person name="Ichikawa N."/>
        </authorList>
    </citation>
    <scope>NUCLEOTIDE SEQUENCE [LARGE SCALE GENOMIC DNA]</scope>
    <source>
        <strain evidence="4 9">NBRC 109767</strain>
    </source>
</reference>
<name>A0A0D0SIH7_STAGA</name>
<evidence type="ECO:0000313" key="5">
    <source>
        <dbReference type="EMBL" id="RIL43760.1"/>
    </source>
</evidence>
<dbReference type="InterPro" id="IPR009057">
    <property type="entry name" value="Homeodomain-like_sf"/>
</dbReference>
<evidence type="ECO:0000313" key="4">
    <source>
        <dbReference type="EMBL" id="GEQ05997.1"/>
    </source>
</evidence>
<dbReference type="GO" id="GO:0003677">
    <property type="term" value="F:DNA binding"/>
    <property type="evidence" value="ECO:0007669"/>
    <property type="project" value="UniProtKB-UniRule"/>
</dbReference>
<sequence>MNENDLRVIKTKRALSHSFYTLLETTLFSSISVNQICENALIHRTTFYKHFYDKYDLLIYLITDLTKDYFSIDLKERINSPFSTMEKTINHIDKLKKIGDFQQGDKEFERTTGNHFIKVIQEDIKQNIHRIEVDPTIPKDLIFYIYGSSLFGIMEWSRENNANCTAQALDDYFHKLINIKIKD</sequence>
<dbReference type="PROSITE" id="PS50977">
    <property type="entry name" value="HTH_TETR_2"/>
    <property type="match status" value="1"/>
</dbReference>
<dbReference type="Proteomes" id="UP000321057">
    <property type="component" value="Unassembled WGS sequence"/>
</dbReference>
<dbReference type="RefSeq" id="WP_042740362.1">
    <property type="nucleotide sequence ID" value="NZ_BKAX01000004.1"/>
</dbReference>
<dbReference type="PANTHER" id="PTHR43479:SF16">
    <property type="entry name" value="HTH TETR-TYPE DOMAIN-CONTAINING PROTEIN"/>
    <property type="match status" value="1"/>
</dbReference>
<dbReference type="InterPro" id="IPR001647">
    <property type="entry name" value="HTH_TetR"/>
</dbReference>
<evidence type="ECO:0000313" key="6">
    <source>
        <dbReference type="EMBL" id="SUM35030.1"/>
    </source>
</evidence>
<protein>
    <submittedName>
        <fullName evidence="4 6">Transcriptional regulator</fullName>
    </submittedName>
    <submittedName>
        <fullName evidence="5">TetR/AcrR family transcriptional regulator</fullName>
    </submittedName>
</protein>